<name>A0A9J5ZFX1_SOLCO</name>
<dbReference type="OrthoDB" id="1305611at2759"/>
<evidence type="ECO:0000313" key="1">
    <source>
        <dbReference type="EMBL" id="KAG5610728.1"/>
    </source>
</evidence>
<dbReference type="Proteomes" id="UP000824120">
    <property type="component" value="Chromosome 4"/>
</dbReference>
<comment type="caution">
    <text evidence="1">The sequence shown here is derived from an EMBL/GenBank/DDBJ whole genome shotgun (WGS) entry which is preliminary data.</text>
</comment>
<keyword evidence="2" id="KW-1185">Reference proteome</keyword>
<reference evidence="1 2" key="1">
    <citation type="submission" date="2020-09" db="EMBL/GenBank/DDBJ databases">
        <title>De no assembly of potato wild relative species, Solanum commersonii.</title>
        <authorList>
            <person name="Cho K."/>
        </authorList>
    </citation>
    <scope>NUCLEOTIDE SEQUENCE [LARGE SCALE GENOMIC DNA]</scope>
    <source>
        <strain evidence="1">LZ3.2</strain>
        <tissue evidence="1">Leaf</tissue>
    </source>
</reference>
<sequence length="89" mass="10311">FLDDTTKKAKDIETLKVIEKRIRDVIYKAGDKVDSSIRIIVLADIEKNQKFLKVEKDVDSLGKELPQIEFNRHGRKSVEQVLTKKKNTN</sequence>
<accession>A0A9J5ZFX1</accession>
<dbReference type="EMBL" id="JACXVP010000004">
    <property type="protein sequence ID" value="KAG5610728.1"/>
    <property type="molecule type" value="Genomic_DNA"/>
</dbReference>
<proteinExistence type="predicted"/>
<organism evidence="1 2">
    <name type="scientific">Solanum commersonii</name>
    <name type="common">Commerson's wild potato</name>
    <name type="synonym">Commerson's nightshade</name>
    <dbReference type="NCBI Taxonomy" id="4109"/>
    <lineage>
        <taxon>Eukaryota</taxon>
        <taxon>Viridiplantae</taxon>
        <taxon>Streptophyta</taxon>
        <taxon>Embryophyta</taxon>
        <taxon>Tracheophyta</taxon>
        <taxon>Spermatophyta</taxon>
        <taxon>Magnoliopsida</taxon>
        <taxon>eudicotyledons</taxon>
        <taxon>Gunneridae</taxon>
        <taxon>Pentapetalae</taxon>
        <taxon>asterids</taxon>
        <taxon>lamiids</taxon>
        <taxon>Solanales</taxon>
        <taxon>Solanaceae</taxon>
        <taxon>Solanoideae</taxon>
        <taxon>Solaneae</taxon>
        <taxon>Solanum</taxon>
    </lineage>
</organism>
<dbReference type="Gene3D" id="1.20.5.4130">
    <property type="match status" value="1"/>
</dbReference>
<protein>
    <submittedName>
        <fullName evidence="1">Uncharacterized protein</fullName>
    </submittedName>
</protein>
<evidence type="ECO:0000313" key="2">
    <source>
        <dbReference type="Proteomes" id="UP000824120"/>
    </source>
</evidence>
<gene>
    <name evidence="1" type="ORF">H5410_022009</name>
</gene>
<dbReference type="AlphaFoldDB" id="A0A9J5ZFX1"/>
<feature type="non-terminal residue" evidence="1">
    <location>
        <position position="1"/>
    </location>
</feature>